<keyword evidence="3" id="KW-1185">Reference proteome</keyword>
<accession>A0A409XJJ9</accession>
<evidence type="ECO:0000256" key="1">
    <source>
        <dbReference type="SAM" id="MobiDB-lite"/>
    </source>
</evidence>
<sequence>MDPHHRRPIPQYSYTSLSSSLTRYQTLSGGSSDFPPIAEGRSTPDQLSSRLGTKNRLNTINVTEKSGWQAKNASKSSLKRGSETLNVSRDRPSKRRLLISLNDIDDDMKWLKGEITDMKVYVKEIAEYLKGDADIKLVDILDEIKLLT</sequence>
<dbReference type="Proteomes" id="UP000283269">
    <property type="component" value="Unassembled WGS sequence"/>
</dbReference>
<gene>
    <name evidence="2" type="ORF">CVT25_007885</name>
</gene>
<dbReference type="InParanoid" id="A0A409XJJ9"/>
<organism evidence="2 3">
    <name type="scientific">Psilocybe cyanescens</name>
    <dbReference type="NCBI Taxonomy" id="93625"/>
    <lineage>
        <taxon>Eukaryota</taxon>
        <taxon>Fungi</taxon>
        <taxon>Dikarya</taxon>
        <taxon>Basidiomycota</taxon>
        <taxon>Agaricomycotina</taxon>
        <taxon>Agaricomycetes</taxon>
        <taxon>Agaricomycetidae</taxon>
        <taxon>Agaricales</taxon>
        <taxon>Agaricineae</taxon>
        <taxon>Strophariaceae</taxon>
        <taxon>Psilocybe</taxon>
    </lineage>
</organism>
<name>A0A409XJJ9_PSICY</name>
<reference evidence="2 3" key="1">
    <citation type="journal article" date="2018" name="Evol. Lett.">
        <title>Horizontal gene cluster transfer increased hallucinogenic mushroom diversity.</title>
        <authorList>
            <person name="Reynolds H.T."/>
            <person name="Vijayakumar V."/>
            <person name="Gluck-Thaler E."/>
            <person name="Korotkin H.B."/>
            <person name="Matheny P.B."/>
            <person name="Slot J.C."/>
        </authorList>
    </citation>
    <scope>NUCLEOTIDE SEQUENCE [LARGE SCALE GENOMIC DNA]</scope>
    <source>
        <strain evidence="2 3">2631</strain>
    </source>
</reference>
<evidence type="ECO:0000313" key="3">
    <source>
        <dbReference type="Proteomes" id="UP000283269"/>
    </source>
</evidence>
<evidence type="ECO:0000313" key="2">
    <source>
        <dbReference type="EMBL" id="PPQ90906.1"/>
    </source>
</evidence>
<dbReference type="OrthoDB" id="3100329at2759"/>
<dbReference type="EMBL" id="NHYD01001517">
    <property type="protein sequence ID" value="PPQ90906.1"/>
    <property type="molecule type" value="Genomic_DNA"/>
</dbReference>
<comment type="caution">
    <text evidence="2">The sequence shown here is derived from an EMBL/GenBank/DDBJ whole genome shotgun (WGS) entry which is preliminary data.</text>
</comment>
<feature type="compositionally biased region" description="Polar residues" evidence="1">
    <location>
        <begin position="43"/>
        <end position="76"/>
    </location>
</feature>
<proteinExistence type="predicted"/>
<protein>
    <submittedName>
        <fullName evidence="2">Uncharacterized protein</fullName>
    </submittedName>
</protein>
<dbReference type="AlphaFoldDB" id="A0A409XJJ9"/>
<feature type="region of interest" description="Disordered" evidence="1">
    <location>
        <begin position="28"/>
        <end position="90"/>
    </location>
</feature>